<feature type="transmembrane region" description="Helical" evidence="12">
    <location>
        <begin position="109"/>
        <end position="131"/>
    </location>
</feature>
<comment type="similarity">
    <text evidence="2 10">Belongs to the membrane-bound acyltransferase family. Sterol o-acyltransferase subfamily.</text>
</comment>
<organism evidence="13 14">
    <name type="scientific">Austropuccinia psidii MF-1</name>
    <dbReference type="NCBI Taxonomy" id="1389203"/>
    <lineage>
        <taxon>Eukaryota</taxon>
        <taxon>Fungi</taxon>
        <taxon>Dikarya</taxon>
        <taxon>Basidiomycota</taxon>
        <taxon>Pucciniomycotina</taxon>
        <taxon>Pucciniomycetes</taxon>
        <taxon>Pucciniales</taxon>
        <taxon>Sphaerophragmiaceae</taxon>
        <taxon>Austropuccinia</taxon>
    </lineage>
</organism>
<comment type="subcellular location">
    <subcellularLocation>
        <location evidence="1 10">Endoplasmic reticulum membrane</location>
        <topology evidence="1 10">Multi-pass membrane protein</topology>
    </subcellularLocation>
</comment>
<evidence type="ECO:0000256" key="4">
    <source>
        <dbReference type="ARBA" id="ARBA00022692"/>
    </source>
</evidence>
<keyword evidence="4 12" id="KW-0812">Transmembrane</keyword>
<evidence type="ECO:0000256" key="7">
    <source>
        <dbReference type="ARBA" id="ARBA00023136"/>
    </source>
</evidence>
<dbReference type="InterPro" id="IPR004299">
    <property type="entry name" value="MBOAT_fam"/>
</dbReference>
<reference evidence="13" key="1">
    <citation type="submission" date="2021-03" db="EMBL/GenBank/DDBJ databases">
        <title>Draft genome sequence of rust myrtle Austropuccinia psidii MF-1, a brazilian biotype.</title>
        <authorList>
            <person name="Quecine M.C."/>
            <person name="Pachon D.M.R."/>
            <person name="Bonatelli M.L."/>
            <person name="Correr F.H."/>
            <person name="Franceschini L.M."/>
            <person name="Leite T.F."/>
            <person name="Margarido G.R.A."/>
            <person name="Almeida C.A."/>
            <person name="Ferrarezi J.A."/>
            <person name="Labate C.A."/>
        </authorList>
    </citation>
    <scope>NUCLEOTIDE SEQUENCE</scope>
    <source>
        <strain evidence="13">MF-1</strain>
    </source>
</reference>
<feature type="transmembrane region" description="Helical" evidence="12">
    <location>
        <begin position="351"/>
        <end position="375"/>
    </location>
</feature>
<comment type="caution">
    <text evidence="13">The sequence shown here is derived from an EMBL/GenBank/DDBJ whole genome shotgun (WGS) entry which is preliminary data.</text>
</comment>
<keyword evidence="8 10" id="KW-0012">Acyltransferase</keyword>
<feature type="transmembrane region" description="Helical" evidence="12">
    <location>
        <begin position="484"/>
        <end position="503"/>
    </location>
</feature>
<comment type="function">
    <text evidence="9">Sterol O-acyltransferase that catalyzes the formation of stery esters.</text>
</comment>
<evidence type="ECO:0000256" key="12">
    <source>
        <dbReference type="SAM" id="Phobius"/>
    </source>
</evidence>
<evidence type="ECO:0000313" key="14">
    <source>
        <dbReference type="Proteomes" id="UP000765509"/>
    </source>
</evidence>
<evidence type="ECO:0000256" key="2">
    <source>
        <dbReference type="ARBA" id="ARBA00009010"/>
    </source>
</evidence>
<accession>A0A9Q3HR90</accession>
<evidence type="ECO:0000256" key="11">
    <source>
        <dbReference type="PIRSR" id="PIRSR000439-1"/>
    </source>
</evidence>
<evidence type="ECO:0000256" key="8">
    <source>
        <dbReference type="ARBA" id="ARBA00023315"/>
    </source>
</evidence>
<dbReference type="InterPro" id="IPR014371">
    <property type="entry name" value="Oat_ACAT_DAG_ARE"/>
</dbReference>
<keyword evidence="6 12" id="KW-1133">Transmembrane helix</keyword>
<dbReference type="AlphaFoldDB" id="A0A9Q3HR90"/>
<dbReference type="GO" id="GO:0008204">
    <property type="term" value="P:ergosterol metabolic process"/>
    <property type="evidence" value="ECO:0007669"/>
    <property type="project" value="TreeGrafter"/>
</dbReference>
<dbReference type="GO" id="GO:0034737">
    <property type="term" value="F:ergosterol O-acyltransferase activity"/>
    <property type="evidence" value="ECO:0007669"/>
    <property type="project" value="TreeGrafter"/>
</dbReference>
<protein>
    <recommendedName>
        <fullName evidence="10">O-acyltransferase</fullName>
    </recommendedName>
</protein>
<evidence type="ECO:0000256" key="9">
    <source>
        <dbReference type="ARBA" id="ARBA00023568"/>
    </source>
</evidence>
<gene>
    <name evidence="13" type="ORF">O181_054556</name>
</gene>
<feature type="transmembrane region" description="Helical" evidence="12">
    <location>
        <begin position="69"/>
        <end position="88"/>
    </location>
</feature>
<evidence type="ECO:0000256" key="5">
    <source>
        <dbReference type="ARBA" id="ARBA00022824"/>
    </source>
</evidence>
<dbReference type="PANTHER" id="PTHR10408:SF9">
    <property type="entry name" value="STEROL O-ACYLTRANSFERASE 2-RELATED"/>
    <property type="match status" value="1"/>
</dbReference>
<dbReference type="Proteomes" id="UP000765509">
    <property type="component" value="Unassembled WGS sequence"/>
</dbReference>
<dbReference type="Pfam" id="PF03062">
    <property type="entry name" value="MBOAT"/>
    <property type="match status" value="1"/>
</dbReference>
<evidence type="ECO:0000313" key="13">
    <source>
        <dbReference type="EMBL" id="MBW0514841.1"/>
    </source>
</evidence>
<evidence type="ECO:0000256" key="3">
    <source>
        <dbReference type="ARBA" id="ARBA00022679"/>
    </source>
</evidence>
<dbReference type="OrthoDB" id="10039049at2759"/>
<dbReference type="PANTHER" id="PTHR10408">
    <property type="entry name" value="STEROL O-ACYLTRANSFERASE"/>
    <property type="match status" value="1"/>
</dbReference>
<dbReference type="PIRSF" id="PIRSF000439">
    <property type="entry name" value="Oat_ACAT_DAG_ARE"/>
    <property type="match status" value="1"/>
</dbReference>
<dbReference type="GO" id="GO:0005789">
    <property type="term" value="C:endoplasmic reticulum membrane"/>
    <property type="evidence" value="ECO:0007669"/>
    <property type="project" value="UniProtKB-SubCell"/>
</dbReference>
<feature type="transmembrane region" description="Helical" evidence="12">
    <location>
        <begin position="305"/>
        <end position="331"/>
    </location>
</feature>
<name>A0A9Q3HR90_9BASI</name>
<sequence length="504" mass="58878">MSTIKTSTPQILSTSAESNLARSAPIQLQQHPISSSSFGLRKKSWVEFVPRSSLFDSQNHLLNHDPFRGFYSLFWILLAFHILSTLYSSGSLCIQMNFAKLFLKHLNQLIIVDLCLIGSTFFALGFAKLLSKGFFKSSFFRQTIQHSFQSLWLGFWIYFIYTRQWPWVQSGFLTLHSLTMLMKMHSYCATNGEFFEQFQTLICKLNKFDQSFQQLNLQYEPFVATQLFQIQQNLYKILATKSQNHPNQHLPVIQEILELLDDLGVKDDKTKHWPQNLTFDNFVDYLLVPTLVYELKYPRTKKIRYAYVVEKVLATAGAFGLVYVIIQYYVWNQISSIGQNEPSLFGMILRLVVPFSMNYLLIFYIIFECICNGFAELTRFADREFYSDWWNSVSFDEFSRKWNKPVHNFLLKHVYASTITTYGLSRHRAGLVTLILSSLVHELLMAMVMRKLRWYLFLAQMTQVPLTIVGKSKFFIDRPKLGNAFFWIGLLSGFPFLGVCYILY</sequence>
<evidence type="ECO:0000256" key="1">
    <source>
        <dbReference type="ARBA" id="ARBA00004477"/>
    </source>
</evidence>
<feature type="active site" evidence="11">
    <location>
        <position position="441"/>
    </location>
</feature>
<keyword evidence="7 10" id="KW-0472">Membrane</keyword>
<keyword evidence="14" id="KW-1185">Reference proteome</keyword>
<keyword evidence="5 10" id="KW-0256">Endoplasmic reticulum</keyword>
<dbReference type="EMBL" id="AVOT02024262">
    <property type="protein sequence ID" value="MBW0514841.1"/>
    <property type="molecule type" value="Genomic_DNA"/>
</dbReference>
<proteinExistence type="inferred from homology"/>
<keyword evidence="3 10" id="KW-0808">Transferase</keyword>
<evidence type="ECO:0000256" key="10">
    <source>
        <dbReference type="PIRNR" id="PIRNR000439"/>
    </source>
</evidence>
<evidence type="ECO:0000256" key="6">
    <source>
        <dbReference type="ARBA" id="ARBA00022989"/>
    </source>
</evidence>